<feature type="signal peptide" evidence="1">
    <location>
        <begin position="1"/>
        <end position="19"/>
    </location>
</feature>
<feature type="chain" id="PRO_5011739746" description="RdRp catalytic domain-containing protein" evidence="1">
    <location>
        <begin position="20"/>
        <end position="60"/>
    </location>
</feature>
<dbReference type="InterPro" id="IPR014023">
    <property type="entry name" value="Mononeg_RNA_pol_cat"/>
</dbReference>
<evidence type="ECO:0000313" key="4">
    <source>
        <dbReference type="Proteomes" id="UP000198784"/>
    </source>
</evidence>
<evidence type="ECO:0000313" key="3">
    <source>
        <dbReference type="EMBL" id="SFP73738.1"/>
    </source>
</evidence>
<proteinExistence type="predicted"/>
<feature type="domain" description="RdRp catalytic" evidence="2">
    <location>
        <begin position="1"/>
        <end position="60"/>
    </location>
</feature>
<dbReference type="GO" id="GO:0004482">
    <property type="term" value="F:mRNA 5'-cap (guanine-N7-)-methyltransferase activity"/>
    <property type="evidence" value="ECO:0007669"/>
    <property type="project" value="InterPro"/>
</dbReference>
<accession>A0A1I5SSS8</accession>
<evidence type="ECO:0000259" key="2">
    <source>
        <dbReference type="PROSITE" id="PS50526"/>
    </source>
</evidence>
<reference evidence="4" key="1">
    <citation type="submission" date="2016-10" db="EMBL/GenBank/DDBJ databases">
        <authorList>
            <person name="Varghese N."/>
            <person name="Submissions S."/>
        </authorList>
    </citation>
    <scope>NUCLEOTIDE SEQUENCE [LARGE SCALE GENOMIC DNA]</scope>
    <source>
        <strain evidence="4">DSM 17834</strain>
    </source>
</reference>
<dbReference type="Proteomes" id="UP000198784">
    <property type="component" value="Unassembled WGS sequence"/>
</dbReference>
<protein>
    <recommendedName>
        <fullName evidence="2">RdRp catalytic domain-containing protein</fullName>
    </recommendedName>
</protein>
<dbReference type="PROSITE" id="PS50526">
    <property type="entry name" value="RDRP_SSRNA_NEG_NONSEG"/>
    <property type="match status" value="1"/>
</dbReference>
<keyword evidence="1" id="KW-0732">Signal</keyword>
<keyword evidence="4" id="KW-1185">Reference proteome</keyword>
<dbReference type="GO" id="GO:0005524">
    <property type="term" value="F:ATP binding"/>
    <property type="evidence" value="ECO:0007669"/>
    <property type="project" value="InterPro"/>
</dbReference>
<dbReference type="GO" id="GO:0003968">
    <property type="term" value="F:RNA-directed RNA polymerase activity"/>
    <property type="evidence" value="ECO:0007669"/>
    <property type="project" value="InterPro"/>
</dbReference>
<name>A0A1I5SSS8_9PSED</name>
<sequence>MLIYTSKLRFLGHFCLVLAASPTFFNGLLTEYADDGHSPGDTFYCVGGMSGLRKKSWTIL</sequence>
<gene>
    <name evidence="3" type="ORF">SAMN05216190_11746</name>
</gene>
<dbReference type="STRING" id="289003.SAMN05216190_11746"/>
<evidence type="ECO:0000256" key="1">
    <source>
        <dbReference type="SAM" id="SignalP"/>
    </source>
</evidence>
<dbReference type="AlphaFoldDB" id="A0A1I5SSS8"/>
<dbReference type="EMBL" id="FOWX01000017">
    <property type="protein sequence ID" value="SFP73738.1"/>
    <property type="molecule type" value="Genomic_DNA"/>
</dbReference>
<organism evidence="3 4">
    <name type="scientific">Pseudomonas borbori</name>
    <dbReference type="NCBI Taxonomy" id="289003"/>
    <lineage>
        <taxon>Bacteria</taxon>
        <taxon>Pseudomonadati</taxon>
        <taxon>Pseudomonadota</taxon>
        <taxon>Gammaproteobacteria</taxon>
        <taxon>Pseudomonadales</taxon>
        <taxon>Pseudomonadaceae</taxon>
        <taxon>Pseudomonas</taxon>
    </lineage>
</organism>